<evidence type="ECO:0000313" key="6">
    <source>
        <dbReference type="Proteomes" id="UP000028534"/>
    </source>
</evidence>
<proteinExistence type="predicted"/>
<accession>A0A084EQ94</accession>
<reference evidence="5 6" key="1">
    <citation type="submission" date="2014-03" db="EMBL/GenBank/DDBJ databases">
        <title>Genome sequence of Sphingobium yanoikuyae B1.</title>
        <authorList>
            <person name="Gan H.M."/>
            <person name="Gan H.Y."/>
            <person name="Savka M.A."/>
        </authorList>
    </citation>
    <scope>NUCLEOTIDE SEQUENCE [LARGE SCALE GENOMIC DNA]</scope>
    <source>
        <strain evidence="5 6">B1</strain>
    </source>
</reference>
<comment type="caution">
    <text evidence="5">The sequence shown here is derived from an EMBL/GenBank/DDBJ whole genome shotgun (WGS) entry which is preliminary data.</text>
</comment>
<dbReference type="Pfam" id="PF13505">
    <property type="entry name" value="OMP_b-brl"/>
    <property type="match status" value="1"/>
</dbReference>
<dbReference type="InterPro" id="IPR011250">
    <property type="entry name" value="OMP/PagP_B-barrel"/>
</dbReference>
<feature type="domain" description="Outer membrane protein beta-barrel" evidence="4">
    <location>
        <begin position="204"/>
        <end position="331"/>
    </location>
</feature>
<feature type="signal peptide" evidence="3">
    <location>
        <begin position="1"/>
        <end position="26"/>
    </location>
</feature>
<dbReference type="Gene3D" id="2.40.160.20">
    <property type="match status" value="1"/>
</dbReference>
<sequence length="346" mass="36811">MVMRRLTLLSVTMLAAPLGAVGHAQAEELPPVPIITQVAADAGAGAASGSADPVFAPATREAPPEPPPTREKYPLLPIGGRAAIERGYHIQRALGASGMLIHNVQNMNSSNLAIAIAKGEDPPAGGALLEVPFVTTTQMESHSSNTEFKADVWLFPFLNLFAGVGKVKGHVNVGVDIDLDAFVPFPFCRPAKPCGHTQLPFKADVDNTSFTFGSILGYGSDNWFAALSLAKTISVAKKDRSDMQMTNIAARAGPRFSLGGDTILTPYVGANYFDMDVTVSGLVRSGPLFEDGDGVGLRYKVDLSSRRPWAGIAGANLELSSHWAMQAEYNLGQESNRFVLSLTFRP</sequence>
<feature type="chain" id="PRO_5001774476" description="Outer membrane protein beta-barrel domain-containing protein" evidence="3">
    <location>
        <begin position="27"/>
        <end position="346"/>
    </location>
</feature>
<feature type="region of interest" description="Disordered" evidence="2">
    <location>
        <begin position="49"/>
        <end position="75"/>
    </location>
</feature>
<dbReference type="STRING" id="13690.AX777_11295"/>
<evidence type="ECO:0000256" key="2">
    <source>
        <dbReference type="SAM" id="MobiDB-lite"/>
    </source>
</evidence>
<evidence type="ECO:0000256" key="1">
    <source>
        <dbReference type="ARBA" id="ARBA00022729"/>
    </source>
</evidence>
<gene>
    <name evidence="5" type="ORF">CP98_01341</name>
</gene>
<dbReference type="EMBL" id="JGVR01000005">
    <property type="protein sequence ID" value="KEZ20136.1"/>
    <property type="molecule type" value="Genomic_DNA"/>
</dbReference>
<dbReference type="SUPFAM" id="SSF56925">
    <property type="entry name" value="OMPA-like"/>
    <property type="match status" value="1"/>
</dbReference>
<dbReference type="InterPro" id="IPR027385">
    <property type="entry name" value="Beta-barrel_OMP"/>
</dbReference>
<evidence type="ECO:0000256" key="3">
    <source>
        <dbReference type="SAM" id="SignalP"/>
    </source>
</evidence>
<keyword evidence="1 3" id="KW-0732">Signal</keyword>
<evidence type="ECO:0000313" key="5">
    <source>
        <dbReference type="EMBL" id="KEZ20136.1"/>
    </source>
</evidence>
<name>A0A084EQ94_SPHYA</name>
<dbReference type="AlphaFoldDB" id="A0A084EQ94"/>
<evidence type="ECO:0000259" key="4">
    <source>
        <dbReference type="Pfam" id="PF13505"/>
    </source>
</evidence>
<feature type="compositionally biased region" description="Low complexity" evidence="2">
    <location>
        <begin position="49"/>
        <end position="61"/>
    </location>
</feature>
<protein>
    <recommendedName>
        <fullName evidence="4">Outer membrane protein beta-barrel domain-containing protein</fullName>
    </recommendedName>
</protein>
<dbReference type="eggNOG" id="ENOG502Z8D0">
    <property type="taxonomic scope" value="Bacteria"/>
</dbReference>
<organism evidence="5 6">
    <name type="scientific">Sphingobium yanoikuyae</name>
    <name type="common">Sphingomonas yanoikuyae</name>
    <dbReference type="NCBI Taxonomy" id="13690"/>
    <lineage>
        <taxon>Bacteria</taxon>
        <taxon>Pseudomonadati</taxon>
        <taxon>Pseudomonadota</taxon>
        <taxon>Alphaproteobacteria</taxon>
        <taxon>Sphingomonadales</taxon>
        <taxon>Sphingomonadaceae</taxon>
        <taxon>Sphingobium</taxon>
    </lineage>
</organism>
<dbReference type="PATRIC" id="fig|13690.10.peg.1384"/>
<dbReference type="Proteomes" id="UP000028534">
    <property type="component" value="Unassembled WGS sequence"/>
</dbReference>